<evidence type="ECO:0000313" key="1">
    <source>
        <dbReference type="EMBL" id="SNR38603.1"/>
    </source>
</evidence>
<reference evidence="1 2" key="1">
    <citation type="submission" date="2017-06" db="EMBL/GenBank/DDBJ databases">
        <authorList>
            <person name="Kim H.J."/>
            <person name="Triplett B.A."/>
        </authorList>
    </citation>
    <scope>NUCLEOTIDE SEQUENCE [LARGE SCALE GENOMIC DNA]</scope>
    <source>
        <strain evidence="1 2">DSM 44272</strain>
    </source>
</reference>
<sequence length="99" mass="10881">MSAVTDYGPHTLVVDGEDDWHIDHPPTCTPVLRCDHGGCDLEHPCPFAALVDESGPDAFDTNPDTLPPGTYPVAYWEEQYGSRADWIVEWDAGLTITLP</sequence>
<dbReference type="AlphaFoldDB" id="A0A238VXM7"/>
<gene>
    <name evidence="1" type="ORF">SAMN06272737_105103</name>
</gene>
<dbReference type="EMBL" id="FZNO01000005">
    <property type="protein sequence ID" value="SNR38603.1"/>
    <property type="molecule type" value="Genomic_DNA"/>
</dbReference>
<dbReference type="RefSeq" id="WP_089335703.1">
    <property type="nucleotide sequence ID" value="NZ_FZNO01000005.1"/>
</dbReference>
<evidence type="ECO:0000313" key="2">
    <source>
        <dbReference type="Proteomes" id="UP000198403"/>
    </source>
</evidence>
<proteinExistence type="predicted"/>
<accession>A0A238VXM7</accession>
<organism evidence="1 2">
    <name type="scientific">Blastococcus mobilis</name>
    <dbReference type="NCBI Taxonomy" id="1938746"/>
    <lineage>
        <taxon>Bacteria</taxon>
        <taxon>Bacillati</taxon>
        <taxon>Actinomycetota</taxon>
        <taxon>Actinomycetes</taxon>
        <taxon>Geodermatophilales</taxon>
        <taxon>Geodermatophilaceae</taxon>
        <taxon>Blastococcus</taxon>
    </lineage>
</organism>
<keyword evidence="2" id="KW-1185">Reference proteome</keyword>
<protein>
    <submittedName>
        <fullName evidence="1">Uncharacterized protein</fullName>
    </submittedName>
</protein>
<dbReference type="Proteomes" id="UP000198403">
    <property type="component" value="Unassembled WGS sequence"/>
</dbReference>
<name>A0A238VXM7_9ACTN</name>